<proteinExistence type="inferred from homology"/>
<comment type="similarity">
    <text evidence="1">Belongs to the sigma-70 factor family. ECF subfamily.</text>
</comment>
<dbReference type="InterPro" id="IPR013324">
    <property type="entry name" value="RNA_pol_sigma_r3/r4-like"/>
</dbReference>
<dbReference type="PANTHER" id="PTHR43133">
    <property type="entry name" value="RNA POLYMERASE ECF-TYPE SIGMA FACTO"/>
    <property type="match status" value="1"/>
</dbReference>
<dbReference type="Gene3D" id="1.10.1740.10">
    <property type="match status" value="1"/>
</dbReference>
<dbReference type="InterPro" id="IPR013325">
    <property type="entry name" value="RNA_pol_sigma_r2"/>
</dbReference>
<evidence type="ECO:0000259" key="7">
    <source>
        <dbReference type="Pfam" id="PF08281"/>
    </source>
</evidence>
<evidence type="ECO:0000256" key="2">
    <source>
        <dbReference type="ARBA" id="ARBA00023015"/>
    </source>
</evidence>
<dbReference type="Pfam" id="PF04542">
    <property type="entry name" value="Sigma70_r2"/>
    <property type="match status" value="1"/>
</dbReference>
<evidence type="ECO:0000259" key="6">
    <source>
        <dbReference type="Pfam" id="PF04542"/>
    </source>
</evidence>
<dbReference type="GO" id="GO:0006352">
    <property type="term" value="P:DNA-templated transcription initiation"/>
    <property type="evidence" value="ECO:0007669"/>
    <property type="project" value="InterPro"/>
</dbReference>
<evidence type="ECO:0000313" key="9">
    <source>
        <dbReference type="Proteomes" id="UP000319852"/>
    </source>
</evidence>
<dbReference type="PANTHER" id="PTHR43133:SF8">
    <property type="entry name" value="RNA POLYMERASE SIGMA FACTOR HI_1459-RELATED"/>
    <property type="match status" value="1"/>
</dbReference>
<dbReference type="Proteomes" id="UP000319852">
    <property type="component" value="Chromosome"/>
</dbReference>
<dbReference type="GO" id="GO:0003677">
    <property type="term" value="F:DNA binding"/>
    <property type="evidence" value="ECO:0007669"/>
    <property type="project" value="UniProtKB-KW"/>
</dbReference>
<keyword evidence="5" id="KW-0804">Transcription</keyword>
<evidence type="ECO:0000256" key="3">
    <source>
        <dbReference type="ARBA" id="ARBA00023082"/>
    </source>
</evidence>
<dbReference type="NCBIfam" id="TIGR02937">
    <property type="entry name" value="sigma70-ECF"/>
    <property type="match status" value="1"/>
</dbReference>
<dbReference type="KEGG" id="amob:HG15A2_41390"/>
<feature type="domain" description="RNA polymerase sigma-70 region 2" evidence="6">
    <location>
        <begin position="56"/>
        <end position="121"/>
    </location>
</feature>
<dbReference type="InterPro" id="IPR007627">
    <property type="entry name" value="RNA_pol_sigma70_r2"/>
</dbReference>
<dbReference type="InterPro" id="IPR039425">
    <property type="entry name" value="RNA_pol_sigma-70-like"/>
</dbReference>
<dbReference type="AlphaFoldDB" id="A0A517N0Y3"/>
<dbReference type="EMBL" id="CP036263">
    <property type="protein sequence ID" value="QDT00797.1"/>
    <property type="molecule type" value="Genomic_DNA"/>
</dbReference>
<accession>A0A517N0Y3</accession>
<gene>
    <name evidence="8" type="ORF">HG15A2_41390</name>
</gene>
<feature type="domain" description="RNA polymerase sigma factor 70 region 4 type 2" evidence="7">
    <location>
        <begin position="147"/>
        <end position="199"/>
    </location>
</feature>
<keyword evidence="4" id="KW-0238">DNA-binding</keyword>
<dbReference type="Pfam" id="PF08281">
    <property type="entry name" value="Sigma70_r4_2"/>
    <property type="match status" value="1"/>
</dbReference>
<dbReference type="SUPFAM" id="SSF88659">
    <property type="entry name" value="Sigma3 and sigma4 domains of RNA polymerase sigma factors"/>
    <property type="match status" value="1"/>
</dbReference>
<reference evidence="8 9" key="1">
    <citation type="submission" date="2019-02" db="EMBL/GenBank/DDBJ databases">
        <title>Deep-cultivation of Planctomycetes and their phenomic and genomic characterization uncovers novel biology.</title>
        <authorList>
            <person name="Wiegand S."/>
            <person name="Jogler M."/>
            <person name="Boedeker C."/>
            <person name="Pinto D."/>
            <person name="Vollmers J."/>
            <person name="Rivas-Marin E."/>
            <person name="Kohn T."/>
            <person name="Peeters S.H."/>
            <person name="Heuer A."/>
            <person name="Rast P."/>
            <person name="Oberbeckmann S."/>
            <person name="Bunk B."/>
            <person name="Jeske O."/>
            <person name="Meyerdierks A."/>
            <person name="Storesund J.E."/>
            <person name="Kallscheuer N."/>
            <person name="Luecker S."/>
            <person name="Lage O.M."/>
            <person name="Pohl T."/>
            <person name="Merkel B.J."/>
            <person name="Hornburger P."/>
            <person name="Mueller R.-W."/>
            <person name="Bruemmer F."/>
            <person name="Labrenz M."/>
            <person name="Spormann A.M."/>
            <person name="Op den Camp H."/>
            <person name="Overmann J."/>
            <person name="Amann R."/>
            <person name="Jetten M.S.M."/>
            <person name="Mascher T."/>
            <person name="Medema M.H."/>
            <person name="Devos D.P."/>
            <person name="Kaster A.-K."/>
            <person name="Ovreas L."/>
            <person name="Rohde M."/>
            <person name="Galperin M.Y."/>
            <person name="Jogler C."/>
        </authorList>
    </citation>
    <scope>NUCLEOTIDE SEQUENCE [LARGE SCALE GENOMIC DNA]</scope>
    <source>
        <strain evidence="8 9">HG15A2</strain>
    </source>
</reference>
<dbReference type="GO" id="GO:0016987">
    <property type="term" value="F:sigma factor activity"/>
    <property type="evidence" value="ECO:0007669"/>
    <property type="project" value="UniProtKB-KW"/>
</dbReference>
<keyword evidence="3" id="KW-0731">Sigma factor</keyword>
<evidence type="ECO:0000313" key="8">
    <source>
        <dbReference type="EMBL" id="QDT00797.1"/>
    </source>
</evidence>
<dbReference type="InterPro" id="IPR036388">
    <property type="entry name" value="WH-like_DNA-bd_sf"/>
</dbReference>
<dbReference type="SUPFAM" id="SSF88946">
    <property type="entry name" value="Sigma2 domain of RNA polymerase sigma factors"/>
    <property type="match status" value="1"/>
</dbReference>
<sequence>MACTSFRENIGNCRQTPPERASLRGMDQLPTFPEKLTVCVERLTQSGVSALSGLFDLTSQRLVRYATTITRNQHDAEDAVQATLVLVARNLRKFCRTDQPWPYLLRMVRNESLLIARRQKRLIFAGSLIDLSTHRSVDELETEENYRAVWSALRTLPTKQSEVVVLKIWEDMTFAQIAEVLEVPPDTAASRYRYAMAKLQQKLDPVDRPERANGTERTVPRA</sequence>
<keyword evidence="9" id="KW-1185">Reference proteome</keyword>
<evidence type="ECO:0000256" key="5">
    <source>
        <dbReference type="ARBA" id="ARBA00023163"/>
    </source>
</evidence>
<name>A0A517N0Y3_9BACT</name>
<organism evidence="8 9">
    <name type="scientific">Adhaeretor mobilis</name>
    <dbReference type="NCBI Taxonomy" id="1930276"/>
    <lineage>
        <taxon>Bacteria</taxon>
        <taxon>Pseudomonadati</taxon>
        <taxon>Planctomycetota</taxon>
        <taxon>Planctomycetia</taxon>
        <taxon>Pirellulales</taxon>
        <taxon>Lacipirellulaceae</taxon>
        <taxon>Adhaeretor</taxon>
    </lineage>
</organism>
<keyword evidence="2" id="KW-0805">Transcription regulation</keyword>
<dbReference type="InterPro" id="IPR013249">
    <property type="entry name" value="RNA_pol_sigma70_r4_t2"/>
</dbReference>
<evidence type="ECO:0000256" key="1">
    <source>
        <dbReference type="ARBA" id="ARBA00010641"/>
    </source>
</evidence>
<dbReference type="InterPro" id="IPR014284">
    <property type="entry name" value="RNA_pol_sigma-70_dom"/>
</dbReference>
<protein>
    <submittedName>
        <fullName evidence="8">RNA polymerase sigma factor</fullName>
    </submittedName>
</protein>
<dbReference type="Gene3D" id="1.10.10.10">
    <property type="entry name" value="Winged helix-like DNA-binding domain superfamily/Winged helix DNA-binding domain"/>
    <property type="match status" value="1"/>
</dbReference>
<evidence type="ECO:0000256" key="4">
    <source>
        <dbReference type="ARBA" id="ARBA00023125"/>
    </source>
</evidence>